<protein>
    <submittedName>
        <fullName evidence="2">Phage DNA ejection protein</fullName>
    </submittedName>
</protein>
<organism evidence="2 3">
    <name type="scientific">Escherichia coli</name>
    <dbReference type="NCBI Taxonomy" id="562"/>
    <lineage>
        <taxon>Bacteria</taxon>
        <taxon>Pseudomonadati</taxon>
        <taxon>Pseudomonadota</taxon>
        <taxon>Gammaproteobacteria</taxon>
        <taxon>Enterobacterales</taxon>
        <taxon>Enterobacteriaceae</taxon>
        <taxon>Escherichia</taxon>
    </lineage>
</organism>
<gene>
    <name evidence="2" type="ORF">R8G00_06455</name>
</gene>
<evidence type="ECO:0000313" key="2">
    <source>
        <dbReference type="EMBL" id="MDW9349279.1"/>
    </source>
</evidence>
<dbReference type="AlphaFoldDB" id="A0AAP6E9T5"/>
<sequence length="490" mass="53066">MATWQQAGNSGALLAGLGGMNSNAPRASDADATLAYIRQNNEMERSGRNNVGLQALQGISSVMDMYKQMDQQKRQQEFQQAYADAYTSGDRDAMRKLASQYPEQFDAVRNGMKFVDEDQRSTVGTLAASARLAASSPEAMMSWLQNNSSELTRAGVDPLDVAKMYQQNPQGFTEFVDHLGMAALGPEQYFQAQDRIVGREIDRGRLAETIRSNQAGEALQARGQDISRANALTSAYAPTAAMQNYNQYAQMLKADPDGAAAFAAAAGINPNAKKLLKVETNPDGSVTKYYTDGSEEAGKLNQPISGDGIKPISLPQAQSIIDKANEGSKKAAGFALRLKDSMDSMNQLSKSIDPKRVALINRSLGDGTIANLSLSPAEQQYMVNARDALYAILRPETGAAITLPEMQEYSKMYLPQPGDSKAATETKMRKMQGQYNSLRGQSGRVYDALVVSSAANSQQQSNSQQPTNTQQQQSQSGSYTSKSGIQFTVE</sequence>
<feature type="region of interest" description="Disordered" evidence="1">
    <location>
        <begin position="449"/>
        <end position="490"/>
    </location>
</feature>
<name>A0AAP6E9T5_ECOLX</name>
<reference evidence="2" key="1">
    <citation type="submission" date="2023-10" db="EMBL/GenBank/DDBJ databases">
        <title>Draft Genome Sequence of a Shiga toxin-producing Escherichia coli strain from deer meat showing an IS-element integration in the B-subunit of the Shiga toxin Stx2b gene.</title>
        <authorList>
            <person name="Projahn M."/>
            <person name="Borowiak M."/>
        </authorList>
    </citation>
    <scope>NUCLEOTIDE SEQUENCE</scope>
    <source>
        <strain evidence="2">BfR-EC-18960</strain>
    </source>
</reference>
<dbReference type="InterPro" id="IPR031619">
    <property type="entry name" value="Inj_translocase"/>
</dbReference>
<proteinExistence type="predicted"/>
<dbReference type="RefSeq" id="WP_001561766.1">
    <property type="nucleotide sequence ID" value="NZ_JAETYP010000015.1"/>
</dbReference>
<accession>A0AAP6E9T5</accession>
<dbReference type="Proteomes" id="UP001271591">
    <property type="component" value="Unassembled WGS sequence"/>
</dbReference>
<feature type="compositionally biased region" description="Low complexity" evidence="1">
    <location>
        <begin position="452"/>
        <end position="483"/>
    </location>
</feature>
<evidence type="ECO:0000313" key="3">
    <source>
        <dbReference type="Proteomes" id="UP001271591"/>
    </source>
</evidence>
<dbReference type="EMBL" id="JAWPMK010000001">
    <property type="protein sequence ID" value="MDW9349279.1"/>
    <property type="molecule type" value="Genomic_DNA"/>
</dbReference>
<comment type="caution">
    <text evidence="2">The sequence shown here is derived from an EMBL/GenBank/DDBJ whole genome shotgun (WGS) entry which is preliminary data.</text>
</comment>
<evidence type="ECO:0000256" key="1">
    <source>
        <dbReference type="SAM" id="MobiDB-lite"/>
    </source>
</evidence>
<dbReference type="Pfam" id="PF16928">
    <property type="entry name" value="Inj_translocase"/>
    <property type="match status" value="1"/>
</dbReference>